<feature type="transmembrane region" description="Helical" evidence="1">
    <location>
        <begin position="12"/>
        <end position="33"/>
    </location>
</feature>
<dbReference type="Pfam" id="PF11188">
    <property type="entry name" value="DUF2975"/>
    <property type="match status" value="1"/>
</dbReference>
<keyword evidence="1" id="KW-1133">Transmembrane helix</keyword>
<accession>A0ABU5CXY0</accession>
<reference evidence="2 3" key="1">
    <citation type="submission" date="2023-02" db="EMBL/GenBank/DDBJ databases">
        <title>The draft genomes of Enterobacter strains.</title>
        <authorList>
            <person name="He Y."/>
            <person name="Feng Y."/>
            <person name="Zong Z."/>
        </authorList>
    </citation>
    <scope>NUCLEOTIDE SEQUENCE [LARGE SCALE GENOMIC DNA]</scope>
    <source>
        <strain evidence="2 3">170198</strain>
    </source>
</reference>
<keyword evidence="1" id="KW-0812">Transmembrane</keyword>
<evidence type="ECO:0000313" key="3">
    <source>
        <dbReference type="Proteomes" id="UP001270266"/>
    </source>
</evidence>
<dbReference type="EMBL" id="JARDVI010000001">
    <property type="protein sequence ID" value="MDY0416549.1"/>
    <property type="molecule type" value="Genomic_DNA"/>
</dbReference>
<keyword evidence="1" id="KW-0472">Membrane</keyword>
<protein>
    <submittedName>
        <fullName evidence="2">DUF2975 domain-containing protein</fullName>
    </submittedName>
</protein>
<dbReference type="RefSeq" id="WP_320385551.1">
    <property type="nucleotide sequence ID" value="NZ_JARDVI010000001.1"/>
</dbReference>
<evidence type="ECO:0000256" key="1">
    <source>
        <dbReference type="SAM" id="Phobius"/>
    </source>
</evidence>
<organism evidence="2 3">
    <name type="scientific">Enterobacter chinensis</name>
    <dbReference type="NCBI Taxonomy" id="3030997"/>
    <lineage>
        <taxon>Bacteria</taxon>
        <taxon>Pseudomonadati</taxon>
        <taxon>Pseudomonadota</taxon>
        <taxon>Gammaproteobacteria</taxon>
        <taxon>Enterobacterales</taxon>
        <taxon>Enterobacteriaceae</taxon>
        <taxon>Enterobacter</taxon>
    </lineage>
</organism>
<dbReference type="InterPro" id="IPR021354">
    <property type="entry name" value="DUF2975"/>
</dbReference>
<name>A0ABU5CXY0_9ENTR</name>
<evidence type="ECO:0000313" key="2">
    <source>
        <dbReference type="EMBL" id="MDY0416549.1"/>
    </source>
</evidence>
<proteinExistence type="predicted"/>
<comment type="caution">
    <text evidence="2">The sequence shown here is derived from an EMBL/GenBank/DDBJ whole genome shotgun (WGS) entry which is preliminary data.</text>
</comment>
<sequence>MNGARNKLSLVLIAGLLPLFLILVLIVPLWIYFTGESLFISTMLTFAEVKNDTLQITTVSPLRQLLLLAILYLPAGLFAFAIWQGMSVTRQVRQKQILSRPLANSVRKIAIAMLSLGIALPMSRFLIPLTIAWPGHYYQVTLLLGDFVLLLTGSLLLVTFHSLVEGIKAEEENKEFI</sequence>
<dbReference type="Proteomes" id="UP001270266">
    <property type="component" value="Unassembled WGS sequence"/>
</dbReference>
<feature type="transmembrane region" description="Helical" evidence="1">
    <location>
        <begin position="137"/>
        <end position="158"/>
    </location>
</feature>
<feature type="transmembrane region" description="Helical" evidence="1">
    <location>
        <begin position="109"/>
        <end position="131"/>
    </location>
</feature>
<gene>
    <name evidence="2" type="ORF">PYW49_02515</name>
</gene>
<keyword evidence="3" id="KW-1185">Reference proteome</keyword>
<feature type="transmembrane region" description="Helical" evidence="1">
    <location>
        <begin position="65"/>
        <end position="88"/>
    </location>
</feature>